<evidence type="ECO:0000313" key="18">
    <source>
        <dbReference type="Proteomes" id="UP000838756"/>
    </source>
</evidence>
<evidence type="ECO:0000256" key="6">
    <source>
        <dbReference type="ARBA" id="ARBA00022617"/>
    </source>
</evidence>
<dbReference type="PRINTS" id="PR00463">
    <property type="entry name" value="EP450I"/>
</dbReference>
<keyword evidence="7 15" id="KW-0479">Metal-binding</keyword>
<dbReference type="GO" id="GO:0020037">
    <property type="term" value="F:heme binding"/>
    <property type="evidence" value="ECO:0007669"/>
    <property type="project" value="InterPro"/>
</dbReference>
<comment type="catalytic activity">
    <reaction evidence="14">
        <text>an organic molecule + reduced [NADPH--hemoprotein reductase] + O2 = an alcohol + oxidized [NADPH--hemoprotein reductase] + H2O + H(+)</text>
        <dbReference type="Rhea" id="RHEA:17149"/>
        <dbReference type="Rhea" id="RHEA-COMP:11964"/>
        <dbReference type="Rhea" id="RHEA-COMP:11965"/>
        <dbReference type="ChEBI" id="CHEBI:15377"/>
        <dbReference type="ChEBI" id="CHEBI:15378"/>
        <dbReference type="ChEBI" id="CHEBI:15379"/>
        <dbReference type="ChEBI" id="CHEBI:30879"/>
        <dbReference type="ChEBI" id="CHEBI:57618"/>
        <dbReference type="ChEBI" id="CHEBI:58210"/>
        <dbReference type="ChEBI" id="CHEBI:142491"/>
        <dbReference type="EC" id="1.14.14.1"/>
    </reaction>
</comment>
<evidence type="ECO:0000256" key="16">
    <source>
        <dbReference type="RuleBase" id="RU000461"/>
    </source>
</evidence>
<comment type="subcellular location">
    <subcellularLocation>
        <location evidence="3">Endoplasmic reticulum membrane</location>
        <topology evidence="3">Peripheral membrane protein</topology>
    </subcellularLocation>
    <subcellularLocation>
        <location evidence="2">Microsome membrane</location>
        <topology evidence="2">Peripheral membrane protein</topology>
    </subcellularLocation>
</comment>
<accession>A0A8S4SQE9</accession>
<evidence type="ECO:0000256" key="13">
    <source>
        <dbReference type="ARBA" id="ARBA00023136"/>
    </source>
</evidence>
<dbReference type="InterPro" id="IPR017972">
    <property type="entry name" value="Cyt_P450_CS"/>
</dbReference>
<evidence type="ECO:0000256" key="1">
    <source>
        <dbReference type="ARBA" id="ARBA00001971"/>
    </source>
</evidence>
<evidence type="ECO:0000256" key="10">
    <source>
        <dbReference type="ARBA" id="ARBA00023002"/>
    </source>
</evidence>
<keyword evidence="18" id="KW-1185">Reference proteome</keyword>
<keyword evidence="11 15" id="KW-0408">Iron</keyword>
<evidence type="ECO:0000256" key="7">
    <source>
        <dbReference type="ARBA" id="ARBA00022723"/>
    </source>
</evidence>
<keyword evidence="9" id="KW-0492">Microsome</keyword>
<evidence type="ECO:0000256" key="8">
    <source>
        <dbReference type="ARBA" id="ARBA00022824"/>
    </source>
</evidence>
<dbReference type="Gene3D" id="1.10.630.10">
    <property type="entry name" value="Cytochrome P450"/>
    <property type="match status" value="1"/>
</dbReference>
<sequence length="496" mass="56931">MLLVLLFIIVAVLTLIYINGRYNESYWRRRGVTFHKKNKVTGVFWEFMTKRRALFEHLCDIYKKYPDEPAVGIGSFFTPSLYVRDPVNIQHVLTTDFNSFNHRGLEPNEDDVLAGSILFLNGNKWKLLRQSMTPLFTSTKLKSMYYLMDKSAQEFVNHLKENPKLLNGDTFHTLSTFCSAAIGTSIFGVTTKSIFESPFLDVARKAMNTGLIRNIKFTIGNLSASLFRMLNIQIFKEFENFFITAIKQVIKQRKLENIKKNDFADICVALQNNGNLKDTNTGFELEPTDELLSAQAFFFLIAGVEPTASAMFATLMEVGRYPEVQERLQEEIDEAFDKNGKDISYDVVANMNYLDKVMCEAMRLNPPIGFLSRKCIKNTILPTGNIKVDKGTNITVPVYELHHDPKYHRDPETFNPERFSAENKKSMLDITYMPFGKGNRNCVGMRFAQLQAKSGLVHLLRNFSINTNVLKGGVKYRKDQFQVRITNVEIELIPRR</sequence>
<evidence type="ECO:0000256" key="3">
    <source>
        <dbReference type="ARBA" id="ARBA00004406"/>
    </source>
</evidence>
<dbReference type="AlphaFoldDB" id="A0A8S4SQE9"/>
<dbReference type="EMBL" id="CAKXAJ010026542">
    <property type="protein sequence ID" value="CAH2269806.1"/>
    <property type="molecule type" value="Genomic_DNA"/>
</dbReference>
<comment type="cofactor">
    <cofactor evidence="1 15">
        <name>heme</name>
        <dbReference type="ChEBI" id="CHEBI:30413"/>
    </cofactor>
</comment>
<dbReference type="FunFam" id="1.10.630.10:FF:000182">
    <property type="entry name" value="Cytochrome P450 3A4"/>
    <property type="match status" value="1"/>
</dbReference>
<comment type="similarity">
    <text evidence="4 16">Belongs to the cytochrome P450 family.</text>
</comment>
<dbReference type="InterPro" id="IPR001128">
    <property type="entry name" value="Cyt_P450"/>
</dbReference>
<dbReference type="GO" id="GO:0005789">
    <property type="term" value="C:endoplasmic reticulum membrane"/>
    <property type="evidence" value="ECO:0007669"/>
    <property type="project" value="UniProtKB-SubCell"/>
</dbReference>
<dbReference type="InterPro" id="IPR002401">
    <property type="entry name" value="Cyt_P450_E_grp-I"/>
</dbReference>
<comment type="caution">
    <text evidence="17">The sequence shown here is derived from an EMBL/GenBank/DDBJ whole genome shotgun (WGS) entry which is preliminary data.</text>
</comment>
<dbReference type="PANTHER" id="PTHR24292:SF54">
    <property type="entry name" value="CYP9F3-RELATED"/>
    <property type="match status" value="1"/>
</dbReference>
<evidence type="ECO:0000313" key="17">
    <source>
        <dbReference type="EMBL" id="CAH2269806.1"/>
    </source>
</evidence>
<proteinExistence type="inferred from homology"/>
<evidence type="ECO:0000256" key="4">
    <source>
        <dbReference type="ARBA" id="ARBA00010617"/>
    </source>
</evidence>
<dbReference type="PROSITE" id="PS00086">
    <property type="entry name" value="CYTOCHROME_P450"/>
    <property type="match status" value="1"/>
</dbReference>
<keyword evidence="13" id="KW-0472">Membrane</keyword>
<dbReference type="Proteomes" id="UP000838756">
    <property type="component" value="Unassembled WGS sequence"/>
</dbReference>
<keyword evidence="6 15" id="KW-0349">Heme</keyword>
<dbReference type="PRINTS" id="PR00385">
    <property type="entry name" value="P450"/>
</dbReference>
<dbReference type="InterPro" id="IPR050476">
    <property type="entry name" value="Insect_CytP450_Detox"/>
</dbReference>
<dbReference type="GO" id="GO:0016712">
    <property type="term" value="F:oxidoreductase activity, acting on paired donors, with incorporation or reduction of molecular oxygen, reduced flavin or flavoprotein as one donor, and incorporation of one atom of oxygen"/>
    <property type="evidence" value="ECO:0007669"/>
    <property type="project" value="UniProtKB-EC"/>
</dbReference>
<protein>
    <recommendedName>
        <fullName evidence="5">unspecific monooxygenase</fullName>
        <ecNumber evidence="5">1.14.14.1</ecNumber>
    </recommendedName>
</protein>
<keyword evidence="8" id="KW-0256">Endoplasmic reticulum</keyword>
<evidence type="ECO:0000256" key="2">
    <source>
        <dbReference type="ARBA" id="ARBA00004174"/>
    </source>
</evidence>
<evidence type="ECO:0000256" key="11">
    <source>
        <dbReference type="ARBA" id="ARBA00023004"/>
    </source>
</evidence>
<reference evidence="17" key="1">
    <citation type="submission" date="2022-03" db="EMBL/GenBank/DDBJ databases">
        <authorList>
            <person name="Lindestad O."/>
        </authorList>
    </citation>
    <scope>NUCLEOTIDE SEQUENCE</scope>
</reference>
<feature type="binding site" description="axial binding residue" evidence="15">
    <location>
        <position position="442"/>
    </location>
    <ligand>
        <name>heme</name>
        <dbReference type="ChEBI" id="CHEBI:30413"/>
    </ligand>
    <ligandPart>
        <name>Fe</name>
        <dbReference type="ChEBI" id="CHEBI:18248"/>
    </ligandPart>
</feature>
<organism evidence="17 18">
    <name type="scientific">Pararge aegeria aegeria</name>
    <dbReference type="NCBI Taxonomy" id="348720"/>
    <lineage>
        <taxon>Eukaryota</taxon>
        <taxon>Metazoa</taxon>
        <taxon>Ecdysozoa</taxon>
        <taxon>Arthropoda</taxon>
        <taxon>Hexapoda</taxon>
        <taxon>Insecta</taxon>
        <taxon>Pterygota</taxon>
        <taxon>Neoptera</taxon>
        <taxon>Endopterygota</taxon>
        <taxon>Lepidoptera</taxon>
        <taxon>Glossata</taxon>
        <taxon>Ditrysia</taxon>
        <taxon>Papilionoidea</taxon>
        <taxon>Nymphalidae</taxon>
        <taxon>Satyrinae</taxon>
        <taxon>Satyrini</taxon>
        <taxon>Parargina</taxon>
        <taxon>Pararge</taxon>
    </lineage>
</organism>
<evidence type="ECO:0000256" key="15">
    <source>
        <dbReference type="PIRSR" id="PIRSR602401-1"/>
    </source>
</evidence>
<dbReference type="CDD" id="cd11056">
    <property type="entry name" value="CYP6-like"/>
    <property type="match status" value="1"/>
</dbReference>
<evidence type="ECO:0000256" key="12">
    <source>
        <dbReference type="ARBA" id="ARBA00023033"/>
    </source>
</evidence>
<evidence type="ECO:0000256" key="14">
    <source>
        <dbReference type="ARBA" id="ARBA00047827"/>
    </source>
</evidence>
<dbReference type="OrthoDB" id="2789670at2759"/>
<dbReference type="PANTHER" id="PTHR24292">
    <property type="entry name" value="CYTOCHROME P450"/>
    <property type="match status" value="1"/>
</dbReference>
<keyword evidence="10 16" id="KW-0560">Oxidoreductase</keyword>
<dbReference type="Pfam" id="PF00067">
    <property type="entry name" value="p450"/>
    <property type="match status" value="1"/>
</dbReference>
<keyword evidence="12 16" id="KW-0503">Monooxygenase</keyword>
<dbReference type="GO" id="GO:0005506">
    <property type="term" value="F:iron ion binding"/>
    <property type="evidence" value="ECO:0007669"/>
    <property type="project" value="InterPro"/>
</dbReference>
<dbReference type="InterPro" id="IPR036396">
    <property type="entry name" value="Cyt_P450_sf"/>
</dbReference>
<dbReference type="EC" id="1.14.14.1" evidence="5"/>
<evidence type="ECO:0000256" key="9">
    <source>
        <dbReference type="ARBA" id="ARBA00022848"/>
    </source>
</evidence>
<gene>
    <name evidence="17" type="primary">jg1103</name>
    <name evidence="17" type="ORF">PAEG_LOCUS27835</name>
</gene>
<name>A0A8S4SQE9_9NEOP</name>
<dbReference type="SUPFAM" id="SSF48264">
    <property type="entry name" value="Cytochrome P450"/>
    <property type="match status" value="1"/>
</dbReference>
<evidence type="ECO:0000256" key="5">
    <source>
        <dbReference type="ARBA" id="ARBA00012109"/>
    </source>
</evidence>